<proteinExistence type="predicted"/>
<evidence type="ECO:0000313" key="3">
    <source>
        <dbReference type="Proteomes" id="UP001431192"/>
    </source>
</evidence>
<dbReference type="EMBL" id="JAODOQ010000001">
    <property type="protein sequence ID" value="MCT8988210.1"/>
    <property type="molecule type" value="Genomic_DNA"/>
</dbReference>
<keyword evidence="3" id="KW-1185">Reference proteome</keyword>
<accession>A0ABT2P9B9</accession>
<dbReference type="RefSeq" id="WP_261734335.1">
    <property type="nucleotide sequence ID" value="NZ_JAODOQ010000001.1"/>
</dbReference>
<reference evidence="2" key="1">
    <citation type="submission" date="2022-09" db="EMBL/GenBank/DDBJ databases">
        <title>Shewanella sp. KJ10-1 sp.nov, isolated from marine algae.</title>
        <authorList>
            <person name="Butt M."/>
            <person name="Lee J.K."/>
            <person name="Kim J.M."/>
            <person name="Choi D.G."/>
        </authorList>
    </citation>
    <scope>NUCLEOTIDE SEQUENCE</scope>
    <source>
        <strain evidence="2">KJ10-1</strain>
    </source>
</reference>
<feature type="chain" id="PRO_5045250179" evidence="1">
    <location>
        <begin position="20"/>
        <end position="47"/>
    </location>
</feature>
<organism evidence="2 3">
    <name type="scientific">Shewanella phaeophyticola</name>
    <dbReference type="NCBI Taxonomy" id="2978345"/>
    <lineage>
        <taxon>Bacteria</taxon>
        <taxon>Pseudomonadati</taxon>
        <taxon>Pseudomonadota</taxon>
        <taxon>Gammaproteobacteria</taxon>
        <taxon>Alteromonadales</taxon>
        <taxon>Shewanellaceae</taxon>
        <taxon>Shewanella</taxon>
    </lineage>
</organism>
<keyword evidence="1" id="KW-0732">Signal</keyword>
<dbReference type="Proteomes" id="UP001431192">
    <property type="component" value="Unassembled WGS sequence"/>
</dbReference>
<evidence type="ECO:0000313" key="2">
    <source>
        <dbReference type="EMBL" id="MCT8988210.1"/>
    </source>
</evidence>
<feature type="signal peptide" evidence="1">
    <location>
        <begin position="1"/>
        <end position="19"/>
    </location>
</feature>
<sequence length="47" mass="5090">MKHTLTLLTLLGCISSASAHQLAFSDLTPANTAVKTEVSFELSEWIL</sequence>
<gene>
    <name evidence="2" type="ORF">N4T56_19395</name>
</gene>
<name>A0ABT2P9B9_9GAMM</name>
<comment type="caution">
    <text evidence="2">The sequence shown here is derived from an EMBL/GenBank/DDBJ whole genome shotgun (WGS) entry which is preliminary data.</text>
</comment>
<protein>
    <submittedName>
        <fullName evidence="2">Uncharacterized protein</fullName>
    </submittedName>
</protein>
<evidence type="ECO:0000256" key="1">
    <source>
        <dbReference type="SAM" id="SignalP"/>
    </source>
</evidence>